<organism evidence="1 2">
    <name type="scientific">Natronincola ferrireducens</name>
    <dbReference type="NCBI Taxonomy" id="393762"/>
    <lineage>
        <taxon>Bacteria</taxon>
        <taxon>Bacillati</taxon>
        <taxon>Bacillota</taxon>
        <taxon>Clostridia</taxon>
        <taxon>Peptostreptococcales</taxon>
        <taxon>Natronincolaceae</taxon>
        <taxon>Natronincola</taxon>
    </lineage>
</organism>
<protein>
    <submittedName>
        <fullName evidence="1">Uncharacterized protein</fullName>
    </submittedName>
</protein>
<name>A0A1G9GKH3_9FIRM</name>
<evidence type="ECO:0000313" key="2">
    <source>
        <dbReference type="Proteomes" id="UP000198718"/>
    </source>
</evidence>
<dbReference type="Proteomes" id="UP000198718">
    <property type="component" value="Unassembled WGS sequence"/>
</dbReference>
<accession>A0A1G9GKH3</accession>
<reference evidence="1 2" key="1">
    <citation type="submission" date="2016-10" db="EMBL/GenBank/DDBJ databases">
        <authorList>
            <person name="de Groot N.N."/>
        </authorList>
    </citation>
    <scope>NUCLEOTIDE SEQUENCE [LARGE SCALE GENOMIC DNA]</scope>
    <source>
        <strain evidence="1 2">DSM 18346</strain>
    </source>
</reference>
<dbReference type="STRING" id="393762.SAMN05660472_02455"/>
<sequence length="48" mass="5498">MICKEIIGQILKEDDVKTIGDSYSFLKNLLKDTLRDVGSRGRSRLRLC</sequence>
<dbReference type="RefSeq" id="WP_176762164.1">
    <property type="nucleotide sequence ID" value="NZ_FNFP01000006.1"/>
</dbReference>
<keyword evidence="2" id="KW-1185">Reference proteome</keyword>
<proteinExistence type="predicted"/>
<dbReference type="EMBL" id="FNFP01000006">
    <property type="protein sequence ID" value="SDL01190.1"/>
    <property type="molecule type" value="Genomic_DNA"/>
</dbReference>
<gene>
    <name evidence="1" type="ORF">SAMN05660472_02455</name>
</gene>
<dbReference type="AlphaFoldDB" id="A0A1G9GKH3"/>
<evidence type="ECO:0000313" key="1">
    <source>
        <dbReference type="EMBL" id="SDL01190.1"/>
    </source>
</evidence>